<dbReference type="PANTHER" id="PTHR30265">
    <property type="entry name" value="RHO-INTERACTING TRANSCRIPTION TERMINATION FACTOR NUSG"/>
    <property type="match status" value="1"/>
</dbReference>
<evidence type="ECO:0000259" key="4">
    <source>
        <dbReference type="SMART" id="SM00739"/>
    </source>
</evidence>
<dbReference type="GO" id="GO:0006354">
    <property type="term" value="P:DNA-templated transcription elongation"/>
    <property type="evidence" value="ECO:0007669"/>
    <property type="project" value="InterPro"/>
</dbReference>
<dbReference type="InterPro" id="IPR008991">
    <property type="entry name" value="Translation_prot_SH3-like_sf"/>
</dbReference>
<organism evidence="5 8">
    <name type="scientific">Sanguibacteroides justesenii</name>
    <dbReference type="NCBI Taxonomy" id="1547597"/>
    <lineage>
        <taxon>Bacteria</taxon>
        <taxon>Pseudomonadati</taxon>
        <taxon>Bacteroidota</taxon>
        <taxon>Bacteroidia</taxon>
        <taxon>Bacteroidales</taxon>
        <taxon>Porphyromonadaceae</taxon>
        <taxon>Sanguibacteroides</taxon>
    </lineage>
</organism>
<name>A0A0C3NKB3_9PORP</name>
<evidence type="ECO:0000313" key="5">
    <source>
        <dbReference type="EMBL" id="KIO46662.1"/>
    </source>
</evidence>
<dbReference type="Proteomes" id="UP000031937">
    <property type="component" value="Unassembled WGS sequence"/>
</dbReference>
<keyword evidence="3" id="KW-0804">Transcription</keyword>
<keyword evidence="1" id="KW-0889">Transcription antitermination</keyword>
<dbReference type="AlphaFoldDB" id="A0A0C3NKB3"/>
<dbReference type="InterPro" id="IPR036735">
    <property type="entry name" value="NGN_dom_sf"/>
</dbReference>
<reference evidence="5 8" key="1">
    <citation type="submission" date="2014-07" db="EMBL/GenBank/DDBJ databases">
        <title>Porphyromonadaceae bacterium OUH 308042 = ATCC BAA-2681 = DSM 28342 draft genome.</title>
        <authorList>
            <person name="Sydenham T.V."/>
            <person name="Hasman H."/>
            <person name="Justensen U.S."/>
        </authorList>
    </citation>
    <scope>NUCLEOTIDE SEQUENCE [LARGE SCALE GENOMIC DNA]</scope>
    <source>
        <strain evidence="5 8">OUH 308042</strain>
    </source>
</reference>
<keyword evidence="8" id="KW-1185">Reference proteome</keyword>
<evidence type="ECO:0000313" key="6">
    <source>
        <dbReference type="EMBL" id="KIO46957.1"/>
    </source>
</evidence>
<dbReference type="InterPro" id="IPR043425">
    <property type="entry name" value="NusG-like"/>
</dbReference>
<evidence type="ECO:0000256" key="1">
    <source>
        <dbReference type="ARBA" id="ARBA00022814"/>
    </source>
</evidence>
<dbReference type="Pfam" id="PF02357">
    <property type="entry name" value="NusG"/>
    <property type="match status" value="1"/>
</dbReference>
<proteinExistence type="predicted"/>
<evidence type="ECO:0000313" key="7">
    <source>
        <dbReference type="Proteomes" id="UP000031937"/>
    </source>
</evidence>
<feature type="domain" description="KOW" evidence="4">
    <location>
        <begin position="116"/>
        <end position="143"/>
    </location>
</feature>
<comment type="caution">
    <text evidence="5">The sequence shown here is derived from an EMBL/GenBank/DDBJ whole genome shotgun (WGS) entry which is preliminary data.</text>
</comment>
<dbReference type="SUPFAM" id="SSF82679">
    <property type="entry name" value="N-utilization substance G protein NusG, N-terminal domain"/>
    <property type="match status" value="1"/>
</dbReference>
<keyword evidence="2" id="KW-0805">Transcription regulation</keyword>
<dbReference type="OrthoDB" id="9796143at2"/>
<gene>
    <name evidence="5" type="ORF">BA92_02010</name>
    <name evidence="6" type="ORF">IE90_02760</name>
</gene>
<dbReference type="EMBL" id="JPIT01000008">
    <property type="protein sequence ID" value="KIO46957.1"/>
    <property type="molecule type" value="Genomic_DNA"/>
</dbReference>
<dbReference type="InterPro" id="IPR005824">
    <property type="entry name" value="KOW"/>
</dbReference>
<dbReference type="NCBIfam" id="NF033644">
    <property type="entry name" value="antiterm_UpxY"/>
    <property type="match status" value="1"/>
</dbReference>
<dbReference type="EMBL" id="JPIU01000025">
    <property type="protein sequence ID" value="KIO46662.1"/>
    <property type="molecule type" value="Genomic_DNA"/>
</dbReference>
<dbReference type="GO" id="GO:0031564">
    <property type="term" value="P:transcription antitermination"/>
    <property type="evidence" value="ECO:0007669"/>
    <property type="project" value="UniProtKB-KW"/>
</dbReference>
<protein>
    <recommendedName>
        <fullName evidence="4">KOW domain-containing protein</fullName>
    </recommendedName>
</protein>
<accession>A0A0C3NKB3</accession>
<dbReference type="Gene3D" id="3.30.70.940">
    <property type="entry name" value="NusG, N-terminal domain"/>
    <property type="match status" value="1"/>
</dbReference>
<dbReference type="PANTHER" id="PTHR30265:SF4">
    <property type="entry name" value="KOW MOTIF FAMILY PROTEIN, EXPRESSED"/>
    <property type="match status" value="1"/>
</dbReference>
<dbReference type="InterPro" id="IPR006645">
    <property type="entry name" value="NGN-like_dom"/>
</dbReference>
<reference evidence="6 7" key="2">
    <citation type="submission" date="2014-07" db="EMBL/GenBank/DDBJ databases">
        <title>Porphyromonadaceae bacterium OUH 334697 = ATCC BAA-2682 = DSM 28341 draft genome.</title>
        <authorList>
            <person name="Sydenham T.V."/>
            <person name="Hasman H."/>
            <person name="Justesen U.S."/>
        </authorList>
    </citation>
    <scope>NUCLEOTIDE SEQUENCE [LARGE SCALE GENOMIC DNA]</scope>
    <source>
        <strain evidence="6 7">OUH 334697</strain>
    </source>
</reference>
<dbReference type="Proteomes" id="UP000031980">
    <property type="component" value="Unassembled WGS sequence"/>
</dbReference>
<evidence type="ECO:0000313" key="8">
    <source>
        <dbReference type="Proteomes" id="UP000031980"/>
    </source>
</evidence>
<evidence type="ECO:0000256" key="3">
    <source>
        <dbReference type="ARBA" id="ARBA00023163"/>
    </source>
</evidence>
<dbReference type="RefSeq" id="WP_041502370.1">
    <property type="nucleotide sequence ID" value="NZ_JPIT01000008.1"/>
</dbReference>
<dbReference type="SMART" id="SM00739">
    <property type="entry name" value="KOW"/>
    <property type="match status" value="1"/>
</dbReference>
<sequence length="175" mass="19938">MFEKNQSRWYAVYTASRAEKKVKERLDQQGIVNYLPLRVVIRKWSDRSKKVEIPLINGYIFVYVNLLQMQKVLTTFGVVSFLKEFGIPAPIPDKQIKALRFMNDNAEEEVEISTVDLPVGSYVRVVLGKLAGLEGELVEVRGKHRIMVRLEHLGCALTTVPLSCVEPYRRVASGT</sequence>
<evidence type="ECO:0000256" key="2">
    <source>
        <dbReference type="ARBA" id="ARBA00023015"/>
    </source>
</evidence>
<dbReference type="CDD" id="cd09895">
    <property type="entry name" value="NGN_SP_UpxY"/>
    <property type="match status" value="1"/>
</dbReference>
<dbReference type="SUPFAM" id="SSF50104">
    <property type="entry name" value="Translation proteins SH3-like domain"/>
    <property type="match status" value="1"/>
</dbReference>